<accession>A0A3S9SGD1</accession>
<protein>
    <submittedName>
        <fullName evidence="2">GNAT family N-acetyltransferase</fullName>
    </submittedName>
</protein>
<dbReference type="PROSITE" id="PS51186">
    <property type="entry name" value="GNAT"/>
    <property type="match status" value="1"/>
</dbReference>
<evidence type="ECO:0000313" key="3">
    <source>
        <dbReference type="Proteomes" id="UP000282435"/>
    </source>
</evidence>
<dbReference type="RefSeq" id="WP_126982153.1">
    <property type="nucleotide sequence ID" value="NZ_CP034670.1"/>
</dbReference>
<evidence type="ECO:0000259" key="1">
    <source>
        <dbReference type="PROSITE" id="PS51186"/>
    </source>
</evidence>
<gene>
    <name evidence="2" type="ORF">ELB75_00080</name>
</gene>
<sequence>MLEVRIDDGLRHMEWIERQLAEKHRLETEADWAGKVSLNRELYLAAAGNLLFAGAFDRDELVGYCSAFLSRHPHYDCLMCQHDALFLLPAYRVGMAGLRLVQTIEREAARRGAVYVAWHAKPGSSFEGILARRCRCEDVVYLRQLTKG</sequence>
<dbReference type="GO" id="GO:0016747">
    <property type="term" value="F:acyltransferase activity, transferring groups other than amino-acyl groups"/>
    <property type="evidence" value="ECO:0007669"/>
    <property type="project" value="InterPro"/>
</dbReference>
<dbReference type="AlphaFoldDB" id="A0A3S9SGD1"/>
<dbReference type="InterPro" id="IPR000182">
    <property type="entry name" value="GNAT_dom"/>
</dbReference>
<dbReference type="Proteomes" id="UP000282435">
    <property type="component" value="Chromosome"/>
</dbReference>
<dbReference type="Gene3D" id="3.40.630.30">
    <property type="match status" value="1"/>
</dbReference>
<evidence type="ECO:0000313" key="2">
    <source>
        <dbReference type="EMBL" id="AZR58581.1"/>
    </source>
</evidence>
<organism evidence="2 3">
    <name type="scientific">Eikenella corrodens</name>
    <dbReference type="NCBI Taxonomy" id="539"/>
    <lineage>
        <taxon>Bacteria</taxon>
        <taxon>Pseudomonadati</taxon>
        <taxon>Pseudomonadota</taxon>
        <taxon>Betaproteobacteria</taxon>
        <taxon>Neisseriales</taxon>
        <taxon>Neisseriaceae</taxon>
        <taxon>Eikenella</taxon>
    </lineage>
</organism>
<dbReference type="OrthoDB" id="9152593at2"/>
<reference evidence="2 3" key="1">
    <citation type="submission" date="2018-12" db="EMBL/GenBank/DDBJ databases">
        <title>Genome sequencing of Eikenella corrodens KCOM 3110 (= JS217).</title>
        <authorList>
            <person name="Koo J.-K."/>
            <person name="Park S.-N."/>
            <person name="Lim Y.K."/>
        </authorList>
    </citation>
    <scope>NUCLEOTIDE SEQUENCE [LARGE SCALE GENOMIC DNA]</scope>
    <source>
        <strain evidence="2 3">KCOM 3110</strain>
    </source>
</reference>
<dbReference type="SUPFAM" id="SSF55729">
    <property type="entry name" value="Acyl-CoA N-acyltransferases (Nat)"/>
    <property type="match status" value="1"/>
</dbReference>
<dbReference type="Pfam" id="PF00583">
    <property type="entry name" value="Acetyltransf_1"/>
    <property type="match status" value="1"/>
</dbReference>
<keyword evidence="2" id="KW-0808">Transferase</keyword>
<dbReference type="InterPro" id="IPR016181">
    <property type="entry name" value="Acyl_CoA_acyltransferase"/>
</dbReference>
<dbReference type="EMBL" id="CP034670">
    <property type="protein sequence ID" value="AZR58581.1"/>
    <property type="molecule type" value="Genomic_DNA"/>
</dbReference>
<name>A0A3S9SGD1_EIKCO</name>
<proteinExistence type="predicted"/>
<feature type="domain" description="N-acetyltransferase" evidence="1">
    <location>
        <begin position="1"/>
        <end position="148"/>
    </location>
</feature>